<reference evidence="3" key="1">
    <citation type="submission" date="2020-06" db="EMBL/GenBank/DDBJ databases">
        <authorList>
            <consortium name="Plant Systems Biology data submission"/>
        </authorList>
    </citation>
    <scope>NUCLEOTIDE SEQUENCE</scope>
    <source>
        <strain evidence="3">D6</strain>
    </source>
</reference>
<protein>
    <recommendedName>
        <fullName evidence="2">GOLD domain-containing protein</fullName>
    </recommendedName>
</protein>
<keyword evidence="1" id="KW-0812">Transmembrane</keyword>
<feature type="transmembrane region" description="Helical" evidence="1">
    <location>
        <begin position="236"/>
        <end position="257"/>
    </location>
</feature>
<evidence type="ECO:0000259" key="2">
    <source>
        <dbReference type="SMART" id="SM01190"/>
    </source>
</evidence>
<dbReference type="AlphaFoldDB" id="A0A9N8HN78"/>
<keyword evidence="1" id="KW-0472">Membrane</keyword>
<evidence type="ECO:0000313" key="3">
    <source>
        <dbReference type="EMBL" id="CAB9516688.1"/>
    </source>
</evidence>
<name>A0A9N8HN78_9STRA</name>
<dbReference type="EMBL" id="CAICTM010000799">
    <property type="protein sequence ID" value="CAB9516688.1"/>
    <property type="molecule type" value="Genomic_DNA"/>
</dbReference>
<evidence type="ECO:0000256" key="1">
    <source>
        <dbReference type="SAM" id="Phobius"/>
    </source>
</evidence>
<proteinExistence type="predicted"/>
<organism evidence="3 4">
    <name type="scientific">Seminavis robusta</name>
    <dbReference type="NCBI Taxonomy" id="568900"/>
    <lineage>
        <taxon>Eukaryota</taxon>
        <taxon>Sar</taxon>
        <taxon>Stramenopiles</taxon>
        <taxon>Ochrophyta</taxon>
        <taxon>Bacillariophyta</taxon>
        <taxon>Bacillariophyceae</taxon>
        <taxon>Bacillariophycidae</taxon>
        <taxon>Naviculales</taxon>
        <taxon>Naviculaceae</taxon>
        <taxon>Seminavis</taxon>
    </lineage>
</organism>
<sequence length="266" mass="30360">MVYTLLKGTGSNCVSVDTLPGSTLEIEYHLPDLKVKDNVEDQKLLDEPLNTEGMDEAEAALLQRQREVAIKRARQGKDVSIAISQRNPFPIIELEPHKRERPRNQREQPADKEGTILFETSPTGGPVQLCIHSLFANKLHPYLIGLRIEQIVNLSAEQTEMIHDEQEQGEAPRILVKNDAADAETEQVLSHLSAFTQEMVRAENLVRTILASADVVKKEEADFYEQSIRMEKSVHFWPMVQLVCLLLAAFFQIRHVVTWMKRKHIY</sequence>
<comment type="caution">
    <text evidence="3">The sequence shown here is derived from an EMBL/GenBank/DDBJ whole genome shotgun (WGS) entry which is preliminary data.</text>
</comment>
<accession>A0A9N8HN78</accession>
<dbReference type="InterPro" id="IPR009038">
    <property type="entry name" value="GOLD_dom"/>
</dbReference>
<dbReference type="Pfam" id="PF01105">
    <property type="entry name" value="EMP24_GP25L"/>
    <property type="match status" value="1"/>
</dbReference>
<dbReference type="SMART" id="SM01190">
    <property type="entry name" value="EMP24_GP25L"/>
    <property type="match status" value="1"/>
</dbReference>
<feature type="domain" description="GOLD" evidence="2">
    <location>
        <begin position="1"/>
        <end position="261"/>
    </location>
</feature>
<dbReference type="Proteomes" id="UP001153069">
    <property type="component" value="Unassembled WGS sequence"/>
</dbReference>
<gene>
    <name evidence="3" type="ORF">SEMRO_800_G204300.1</name>
</gene>
<evidence type="ECO:0000313" key="4">
    <source>
        <dbReference type="Proteomes" id="UP001153069"/>
    </source>
</evidence>
<keyword evidence="1" id="KW-1133">Transmembrane helix</keyword>
<keyword evidence="4" id="KW-1185">Reference proteome</keyword>